<dbReference type="PROSITE" id="PS50943">
    <property type="entry name" value="HTH_CROC1"/>
    <property type="match status" value="1"/>
</dbReference>
<keyword evidence="3" id="KW-1185">Reference proteome</keyword>
<feature type="domain" description="HTH cro/C1-type" evidence="1">
    <location>
        <begin position="9"/>
        <end position="63"/>
    </location>
</feature>
<dbReference type="OrthoDB" id="9814553at2"/>
<sequence length="71" mass="8086">MKIKLTSKIKERRMEPHLNQKQLAGSTGFTSSYLSNLERSINLPSIEVCFILAKTVNCSVENYGHVVIQYK</sequence>
<evidence type="ECO:0000259" key="1">
    <source>
        <dbReference type="PROSITE" id="PS50943"/>
    </source>
</evidence>
<dbReference type="CDD" id="cd00093">
    <property type="entry name" value="HTH_XRE"/>
    <property type="match status" value="1"/>
</dbReference>
<proteinExistence type="predicted"/>
<dbReference type="Gene3D" id="1.10.260.40">
    <property type="entry name" value="lambda repressor-like DNA-binding domains"/>
    <property type="match status" value="1"/>
</dbReference>
<accession>A0A267MN29</accession>
<gene>
    <name evidence="2" type="ORF">CCE28_00810</name>
</gene>
<dbReference type="InterPro" id="IPR001387">
    <property type="entry name" value="Cro/C1-type_HTH"/>
</dbReference>
<dbReference type="Proteomes" id="UP000216024">
    <property type="component" value="Unassembled WGS sequence"/>
</dbReference>
<dbReference type="AlphaFoldDB" id="A0A267MN29"/>
<evidence type="ECO:0000313" key="2">
    <source>
        <dbReference type="EMBL" id="PAB61004.1"/>
    </source>
</evidence>
<dbReference type="GO" id="GO:0003677">
    <property type="term" value="F:DNA binding"/>
    <property type="evidence" value="ECO:0007669"/>
    <property type="project" value="InterPro"/>
</dbReference>
<dbReference type="EMBL" id="NIBG01000001">
    <property type="protein sequence ID" value="PAB61004.1"/>
    <property type="molecule type" value="Genomic_DNA"/>
</dbReference>
<dbReference type="SMART" id="SM00530">
    <property type="entry name" value="HTH_XRE"/>
    <property type="match status" value="1"/>
</dbReference>
<dbReference type="InterPro" id="IPR010982">
    <property type="entry name" value="Lambda_DNA-bd_dom_sf"/>
</dbReference>
<protein>
    <recommendedName>
        <fullName evidence="1">HTH cro/C1-type domain-containing protein</fullName>
    </recommendedName>
</protein>
<evidence type="ECO:0000313" key="3">
    <source>
        <dbReference type="Proteomes" id="UP000216024"/>
    </source>
</evidence>
<organism evidence="2 3">
    <name type="scientific">Anaeromicrobium sediminis</name>
    <dbReference type="NCBI Taxonomy" id="1478221"/>
    <lineage>
        <taxon>Bacteria</taxon>
        <taxon>Bacillati</taxon>
        <taxon>Bacillota</taxon>
        <taxon>Clostridia</taxon>
        <taxon>Peptostreptococcales</taxon>
        <taxon>Thermotaleaceae</taxon>
        <taxon>Anaeromicrobium</taxon>
    </lineage>
</organism>
<dbReference type="Pfam" id="PF01381">
    <property type="entry name" value="HTH_3"/>
    <property type="match status" value="1"/>
</dbReference>
<dbReference type="SUPFAM" id="SSF47413">
    <property type="entry name" value="lambda repressor-like DNA-binding domains"/>
    <property type="match status" value="1"/>
</dbReference>
<name>A0A267MN29_9FIRM</name>
<comment type="caution">
    <text evidence="2">The sequence shown here is derived from an EMBL/GenBank/DDBJ whole genome shotgun (WGS) entry which is preliminary data.</text>
</comment>
<reference evidence="2 3" key="1">
    <citation type="submission" date="2017-06" db="EMBL/GenBank/DDBJ databases">
        <title>Draft genome sequence of anaerobic fermentative bacterium Anaeromicrobium sediminis DY2726D isolated from West Pacific Ocean sediments.</title>
        <authorList>
            <person name="Zeng X."/>
        </authorList>
    </citation>
    <scope>NUCLEOTIDE SEQUENCE [LARGE SCALE GENOMIC DNA]</scope>
    <source>
        <strain evidence="2 3">DY2726D</strain>
    </source>
</reference>
<dbReference type="RefSeq" id="WP_095130004.1">
    <property type="nucleotide sequence ID" value="NZ_NIBG01000001.1"/>
</dbReference>